<dbReference type="SFLD" id="SFLDF00273">
    <property type="entry name" value="(dimethylallyl)adenosine_tRNA"/>
    <property type="match status" value="1"/>
</dbReference>
<keyword evidence="15" id="KW-1185">Reference proteome</keyword>
<dbReference type="PROSITE" id="PS50926">
    <property type="entry name" value="TRAM"/>
    <property type="match status" value="1"/>
</dbReference>
<dbReference type="Pfam" id="PF04055">
    <property type="entry name" value="Radical_SAM"/>
    <property type="match status" value="1"/>
</dbReference>
<feature type="binding site" evidence="9">
    <location>
        <position position="175"/>
    </location>
    <ligand>
        <name>[4Fe-4S] cluster</name>
        <dbReference type="ChEBI" id="CHEBI:49883"/>
        <label>2</label>
        <note>4Fe-4S-S-AdoMet</note>
    </ligand>
</feature>
<protein>
    <recommendedName>
        <fullName evidence="8 9">tRNA-2-methylthio-N(6)-dimethylallyladenosine synthase</fullName>
        <ecNumber evidence="8 9">2.8.4.3</ecNumber>
    </recommendedName>
    <alternativeName>
        <fullName evidence="9">(Dimethylallyl)adenosine tRNA methylthiotransferase MiaB</fullName>
    </alternativeName>
    <alternativeName>
        <fullName evidence="9">tRNA-i(6)A37 methylthiotransferase</fullName>
    </alternativeName>
</protein>
<dbReference type="InterPro" id="IPR007197">
    <property type="entry name" value="rSAM"/>
</dbReference>
<feature type="domain" description="TRAM" evidence="11">
    <location>
        <begin position="390"/>
        <end position="453"/>
    </location>
</feature>
<comment type="subcellular location">
    <subcellularLocation>
        <location evidence="9">Cytoplasm</location>
    </subcellularLocation>
</comment>
<proteinExistence type="inferred from homology"/>
<dbReference type="SFLD" id="SFLDS00029">
    <property type="entry name" value="Radical_SAM"/>
    <property type="match status" value="1"/>
</dbReference>
<sequence>MSKNKSVQRTITNSSRTFKIVTFGCAMNENDSEKLSGMLKALGYVEENDINKVGLVIFNTCSIRENADDRVFGNIGAIKTVKKTNPDLILAVCGCMMQQPEIVKKIVRTYPQVDLVFGTHNIHQFPELLNNFLVNGQRMIEVWEDSDAIVEDLPTDRRYPFKAFVTIMNGCNNFCTYCIVPYTRGREVSRQPGKIFDEVQALVADGCVEVTLLGQNVNSYGNDLEKDVNFANLLRKLNTIENLKRIRFMTSHPKDLTDAVIDAIADCDKVCNYIHLPIQSGSTQILKAMNRKYTQEDIINRVQKMKDRIPDVAITTDIIVGFPGETEEDFQETLKVIKTCKFDSAFTFLYSIRTGTPAATMENQIPEEIKHDRINRCLEVLHQIGHDINQNYQDRVVEVLVEETSRNNPDRMTGRTRTGKLVIFEGDLSDIGKQVMIKITDAKTFSLDGKKTEQEETDGRINPHDDPVPENS</sequence>
<feature type="binding site" evidence="9">
    <location>
        <position position="171"/>
    </location>
    <ligand>
        <name>[4Fe-4S] cluster</name>
        <dbReference type="ChEBI" id="CHEBI:49883"/>
        <label>2</label>
        <note>4Fe-4S-S-AdoMet</note>
    </ligand>
</feature>
<dbReference type="PANTHER" id="PTHR43020:SF2">
    <property type="entry name" value="MITOCHONDRIAL TRNA METHYLTHIOTRANSFERASE CDK5RAP1"/>
    <property type="match status" value="1"/>
</dbReference>
<evidence type="ECO:0000256" key="7">
    <source>
        <dbReference type="ARBA" id="ARBA00023014"/>
    </source>
</evidence>
<gene>
    <name evidence="9 14" type="primary">miaB</name>
    <name evidence="14" type="ORF">GH807_13215</name>
</gene>
<dbReference type="PROSITE" id="PS51918">
    <property type="entry name" value="RADICAL_SAM"/>
    <property type="match status" value="1"/>
</dbReference>
<evidence type="ECO:0000256" key="2">
    <source>
        <dbReference type="ARBA" id="ARBA00022485"/>
    </source>
</evidence>
<comment type="similarity">
    <text evidence="9">Belongs to the methylthiotransferase family. MiaB subfamily.</text>
</comment>
<dbReference type="Gene3D" id="3.40.50.12160">
    <property type="entry name" value="Methylthiotransferase, N-terminal domain"/>
    <property type="match status" value="1"/>
</dbReference>
<dbReference type="InterPro" id="IPR038135">
    <property type="entry name" value="Methylthiotransferase_N_sf"/>
</dbReference>
<dbReference type="InterPro" id="IPR013848">
    <property type="entry name" value="Methylthiotransferase_N"/>
</dbReference>
<evidence type="ECO:0000256" key="4">
    <source>
        <dbReference type="ARBA" id="ARBA00022691"/>
    </source>
</evidence>
<dbReference type="HAMAP" id="MF_01864">
    <property type="entry name" value="tRNA_metthiotr_MiaB"/>
    <property type="match status" value="1"/>
</dbReference>
<comment type="function">
    <text evidence="1 9">Catalyzes the methylthiolation of N6-(dimethylallyl)adenosine (i(6)A), leading to the formation of 2-methylthio-N6-(dimethylallyl)adenosine (ms(2)i(6)A) at position 37 in tRNAs that read codons beginning with uridine.</text>
</comment>
<dbReference type="RefSeq" id="WP_148603623.1">
    <property type="nucleotide sequence ID" value="NZ_RXYB01000010.1"/>
</dbReference>
<keyword evidence="3 9" id="KW-0808">Transferase</keyword>
<evidence type="ECO:0000256" key="1">
    <source>
        <dbReference type="ARBA" id="ARBA00003234"/>
    </source>
</evidence>
<dbReference type="InterPro" id="IPR002792">
    <property type="entry name" value="TRAM_dom"/>
</dbReference>
<evidence type="ECO:0000256" key="9">
    <source>
        <dbReference type="HAMAP-Rule" id="MF_01864"/>
    </source>
</evidence>
<comment type="caution">
    <text evidence="14">The sequence shown here is derived from an EMBL/GenBank/DDBJ whole genome shotgun (WGS) entry which is preliminary data.</text>
</comment>
<comment type="subunit">
    <text evidence="9">Monomer.</text>
</comment>
<dbReference type="EC" id="2.8.4.3" evidence="8 9"/>
<dbReference type="CDD" id="cd01335">
    <property type="entry name" value="Radical_SAM"/>
    <property type="match status" value="1"/>
</dbReference>
<dbReference type="Proteomes" id="UP000653358">
    <property type="component" value="Unassembled WGS sequence"/>
</dbReference>
<name>A0ABR6WNC1_9FIRM</name>
<feature type="domain" description="Radical SAM core" evidence="13">
    <location>
        <begin position="157"/>
        <end position="387"/>
    </location>
</feature>
<dbReference type="SFLD" id="SFLDG01082">
    <property type="entry name" value="B12-binding_domain_containing"/>
    <property type="match status" value="1"/>
</dbReference>
<evidence type="ECO:0000256" key="8">
    <source>
        <dbReference type="ARBA" id="ARBA00033765"/>
    </source>
</evidence>
<accession>A0ABR6WNC1</accession>
<dbReference type="EMBL" id="WJBB01000019">
    <property type="protein sequence ID" value="MBC3798003.1"/>
    <property type="molecule type" value="Genomic_DNA"/>
</dbReference>
<dbReference type="InterPro" id="IPR020612">
    <property type="entry name" value="Methylthiotransferase_CS"/>
</dbReference>
<comment type="cofactor">
    <cofactor evidence="9">
        <name>[4Fe-4S] cluster</name>
        <dbReference type="ChEBI" id="CHEBI:49883"/>
    </cofactor>
    <text evidence="9">Binds 2 [4Fe-4S] clusters. One cluster is coordinated with 3 cysteines and an exchangeable S-adenosyl-L-methionine.</text>
</comment>
<keyword evidence="5 9" id="KW-0479">Metal-binding</keyword>
<keyword evidence="2 9" id="KW-0004">4Fe-4S</keyword>
<dbReference type="SUPFAM" id="SSF102114">
    <property type="entry name" value="Radical SAM enzymes"/>
    <property type="match status" value="1"/>
</dbReference>
<dbReference type="SFLD" id="SFLDG01061">
    <property type="entry name" value="methylthiotransferase"/>
    <property type="match status" value="1"/>
</dbReference>
<evidence type="ECO:0000259" key="12">
    <source>
        <dbReference type="PROSITE" id="PS51449"/>
    </source>
</evidence>
<feature type="region of interest" description="Disordered" evidence="10">
    <location>
        <begin position="444"/>
        <end position="472"/>
    </location>
</feature>
<feature type="binding site" evidence="9">
    <location>
        <position position="25"/>
    </location>
    <ligand>
        <name>[4Fe-4S] cluster</name>
        <dbReference type="ChEBI" id="CHEBI:49883"/>
        <label>1</label>
    </ligand>
</feature>
<dbReference type="PANTHER" id="PTHR43020">
    <property type="entry name" value="CDK5 REGULATORY SUBUNIT-ASSOCIATED PROTEIN 1"/>
    <property type="match status" value="1"/>
</dbReference>
<dbReference type="NCBIfam" id="TIGR01574">
    <property type="entry name" value="miaB-methiolase"/>
    <property type="match status" value="1"/>
</dbReference>
<feature type="domain" description="MTTase N-terminal" evidence="12">
    <location>
        <begin position="16"/>
        <end position="134"/>
    </location>
</feature>
<evidence type="ECO:0000259" key="13">
    <source>
        <dbReference type="PROSITE" id="PS51918"/>
    </source>
</evidence>
<dbReference type="PROSITE" id="PS51449">
    <property type="entry name" value="MTTASE_N"/>
    <property type="match status" value="1"/>
</dbReference>
<evidence type="ECO:0000256" key="3">
    <source>
        <dbReference type="ARBA" id="ARBA00022679"/>
    </source>
</evidence>
<evidence type="ECO:0000259" key="11">
    <source>
        <dbReference type="PROSITE" id="PS50926"/>
    </source>
</evidence>
<dbReference type="InterPro" id="IPR006638">
    <property type="entry name" value="Elp3/MiaA/NifB-like_rSAM"/>
</dbReference>
<keyword evidence="6 9" id="KW-0408">Iron</keyword>
<evidence type="ECO:0000256" key="10">
    <source>
        <dbReference type="SAM" id="MobiDB-lite"/>
    </source>
</evidence>
<feature type="binding site" evidence="9">
    <location>
        <position position="178"/>
    </location>
    <ligand>
        <name>[4Fe-4S] cluster</name>
        <dbReference type="ChEBI" id="CHEBI:49883"/>
        <label>2</label>
        <note>4Fe-4S-S-AdoMet</note>
    </ligand>
</feature>
<dbReference type="InterPro" id="IPR023404">
    <property type="entry name" value="rSAM_horseshoe"/>
</dbReference>
<dbReference type="Pfam" id="PF01938">
    <property type="entry name" value="TRAM"/>
    <property type="match status" value="1"/>
</dbReference>
<evidence type="ECO:0000313" key="15">
    <source>
        <dbReference type="Proteomes" id="UP000653358"/>
    </source>
</evidence>
<keyword evidence="9" id="KW-0819">tRNA processing</keyword>
<evidence type="ECO:0000313" key="14">
    <source>
        <dbReference type="EMBL" id="MBC3798003.1"/>
    </source>
</evidence>
<comment type="catalytic activity">
    <reaction evidence="9">
        <text>N(6)-dimethylallyladenosine(37) in tRNA + (sulfur carrier)-SH + AH2 + 2 S-adenosyl-L-methionine = 2-methylsulfanyl-N(6)-dimethylallyladenosine(37) in tRNA + (sulfur carrier)-H + 5'-deoxyadenosine + L-methionine + A + S-adenosyl-L-homocysteine + 2 H(+)</text>
        <dbReference type="Rhea" id="RHEA:37067"/>
        <dbReference type="Rhea" id="RHEA-COMP:10375"/>
        <dbReference type="Rhea" id="RHEA-COMP:10376"/>
        <dbReference type="Rhea" id="RHEA-COMP:14737"/>
        <dbReference type="Rhea" id="RHEA-COMP:14739"/>
        <dbReference type="ChEBI" id="CHEBI:13193"/>
        <dbReference type="ChEBI" id="CHEBI:15378"/>
        <dbReference type="ChEBI" id="CHEBI:17319"/>
        <dbReference type="ChEBI" id="CHEBI:17499"/>
        <dbReference type="ChEBI" id="CHEBI:29917"/>
        <dbReference type="ChEBI" id="CHEBI:57844"/>
        <dbReference type="ChEBI" id="CHEBI:57856"/>
        <dbReference type="ChEBI" id="CHEBI:59789"/>
        <dbReference type="ChEBI" id="CHEBI:64428"/>
        <dbReference type="ChEBI" id="CHEBI:74415"/>
        <dbReference type="ChEBI" id="CHEBI:74417"/>
        <dbReference type="EC" id="2.8.4.3"/>
    </reaction>
</comment>
<dbReference type="SMART" id="SM00729">
    <property type="entry name" value="Elp3"/>
    <property type="match status" value="1"/>
</dbReference>
<keyword evidence="4 9" id="KW-0949">S-adenosyl-L-methionine</keyword>
<feature type="binding site" evidence="9">
    <location>
        <position position="61"/>
    </location>
    <ligand>
        <name>[4Fe-4S] cluster</name>
        <dbReference type="ChEBI" id="CHEBI:49883"/>
        <label>1</label>
    </ligand>
</feature>
<dbReference type="InterPro" id="IPR006463">
    <property type="entry name" value="MiaB_methiolase"/>
</dbReference>
<dbReference type="Pfam" id="PF00919">
    <property type="entry name" value="UPF0004"/>
    <property type="match status" value="1"/>
</dbReference>
<evidence type="ECO:0000256" key="6">
    <source>
        <dbReference type="ARBA" id="ARBA00023004"/>
    </source>
</evidence>
<organism evidence="14 15">
    <name type="scientific">Acetobacterium tundrae</name>
    <dbReference type="NCBI Taxonomy" id="132932"/>
    <lineage>
        <taxon>Bacteria</taxon>
        <taxon>Bacillati</taxon>
        <taxon>Bacillota</taxon>
        <taxon>Clostridia</taxon>
        <taxon>Eubacteriales</taxon>
        <taxon>Eubacteriaceae</taxon>
        <taxon>Acetobacterium</taxon>
    </lineage>
</organism>
<reference evidence="14 15" key="1">
    <citation type="journal article" date="2020" name="mSystems">
        <title>Defining Genomic and Predicted Metabolic Features of the Acetobacterium Genus.</title>
        <authorList>
            <person name="Ross D.E."/>
            <person name="Marshall C.W."/>
            <person name="Gulliver D."/>
            <person name="May H.D."/>
            <person name="Norman R.S."/>
        </authorList>
    </citation>
    <scope>NUCLEOTIDE SEQUENCE [LARGE SCALE GENOMIC DNA]</scope>
    <source>
        <strain evidence="14 15">DSM 9173</strain>
    </source>
</reference>
<evidence type="ECO:0000256" key="5">
    <source>
        <dbReference type="ARBA" id="ARBA00022723"/>
    </source>
</evidence>
<dbReference type="NCBIfam" id="TIGR00089">
    <property type="entry name" value="MiaB/RimO family radical SAM methylthiotransferase"/>
    <property type="match status" value="1"/>
</dbReference>
<keyword evidence="9" id="KW-0963">Cytoplasm</keyword>
<dbReference type="InterPro" id="IPR005839">
    <property type="entry name" value="Methylthiotransferase"/>
</dbReference>
<dbReference type="InterPro" id="IPR058240">
    <property type="entry name" value="rSAM_sf"/>
</dbReference>
<dbReference type="GO" id="GO:0035597">
    <property type="term" value="F:tRNA-2-methylthio-N(6)-dimethylallyladenosine(37) synthase activity"/>
    <property type="evidence" value="ECO:0007669"/>
    <property type="project" value="UniProtKB-EC"/>
</dbReference>
<keyword evidence="7 9" id="KW-0411">Iron-sulfur</keyword>
<dbReference type="Gene3D" id="3.80.30.20">
    <property type="entry name" value="tm_1862 like domain"/>
    <property type="match status" value="1"/>
</dbReference>
<feature type="compositionally biased region" description="Basic and acidic residues" evidence="10">
    <location>
        <begin position="448"/>
        <end position="472"/>
    </location>
</feature>
<dbReference type="PROSITE" id="PS01278">
    <property type="entry name" value="MTTASE_RADICAL"/>
    <property type="match status" value="1"/>
</dbReference>
<feature type="binding site" evidence="9">
    <location>
        <position position="95"/>
    </location>
    <ligand>
        <name>[4Fe-4S] cluster</name>
        <dbReference type="ChEBI" id="CHEBI:49883"/>
        <label>1</label>
    </ligand>
</feature>